<proteinExistence type="predicted"/>
<sequence length="75" mass="8453">MKKTKFYGVVSTSKKAREVVRTKDSKGRWTSEVQEISRPIDILVTSDFTNRIDALNDIEAQAAKLGTLKFTSAFK</sequence>
<organism evidence="1 2">
    <name type="scientific">Enterococcus phage EF1</name>
    <dbReference type="NCBI Taxonomy" id="2025813"/>
    <lineage>
        <taxon>Viruses</taxon>
        <taxon>Duplodnaviria</taxon>
        <taxon>Heunggongvirae</taxon>
        <taxon>Uroviricota</taxon>
        <taxon>Caudoviricetes</taxon>
    </lineage>
</organism>
<protein>
    <submittedName>
        <fullName evidence="1">Uncharacterized protein</fullName>
    </submittedName>
</protein>
<evidence type="ECO:0000313" key="1">
    <source>
        <dbReference type="EMBL" id="ASZ76725.1"/>
    </source>
</evidence>
<keyword evidence="2" id="KW-1185">Reference proteome</keyword>
<name>A0A249XXM4_9CAUD</name>
<dbReference type="Proteomes" id="UP000260005">
    <property type="component" value="Segment"/>
</dbReference>
<evidence type="ECO:0000313" key="2">
    <source>
        <dbReference type="Proteomes" id="UP000260005"/>
    </source>
</evidence>
<reference evidence="1 2" key="1">
    <citation type="submission" date="2017-04" db="EMBL/GenBank/DDBJ databases">
        <title>Complete Genome Sequence of Lytic Bacteriophage EF1 Infecting Enterococcus faecalis Isolates.</title>
        <authorList>
            <person name="Kim D."/>
            <person name="Kim Y.J."/>
            <person name="Han B.K."/>
            <person name="Kim H."/>
        </authorList>
    </citation>
    <scope>NUCLEOTIDE SEQUENCE [LARGE SCALE GENOMIC DNA]</scope>
</reference>
<dbReference type="EMBL" id="MF001358">
    <property type="protein sequence ID" value="ASZ76725.1"/>
    <property type="molecule type" value="Genomic_DNA"/>
</dbReference>
<accession>A0A249XXM4</accession>